<dbReference type="InterPro" id="IPR043129">
    <property type="entry name" value="ATPase_NBD"/>
</dbReference>
<dbReference type="EMBL" id="LR918915">
    <property type="protein sequence ID" value="CAD7255196.1"/>
    <property type="molecule type" value="Genomic_DNA"/>
</dbReference>
<dbReference type="OrthoDB" id="61890at2759"/>
<protein>
    <recommendedName>
        <fullName evidence="2">PPIase cyclophilin-type domain-containing protein</fullName>
    </recommendedName>
</protein>
<dbReference type="SUPFAM" id="SSF53067">
    <property type="entry name" value="Actin-like ATPase domain"/>
    <property type="match status" value="1"/>
</dbReference>
<dbReference type="InterPro" id="IPR029000">
    <property type="entry name" value="Cyclophilin-like_dom_sf"/>
</dbReference>
<organism evidence="3">
    <name type="scientific">Darwinula stevensoni</name>
    <dbReference type="NCBI Taxonomy" id="69355"/>
    <lineage>
        <taxon>Eukaryota</taxon>
        <taxon>Metazoa</taxon>
        <taxon>Ecdysozoa</taxon>
        <taxon>Arthropoda</taxon>
        <taxon>Crustacea</taxon>
        <taxon>Oligostraca</taxon>
        <taxon>Ostracoda</taxon>
        <taxon>Podocopa</taxon>
        <taxon>Podocopida</taxon>
        <taxon>Darwinulocopina</taxon>
        <taxon>Darwinuloidea</taxon>
        <taxon>Darwinulidae</taxon>
        <taxon>Darwinula</taxon>
    </lineage>
</organism>
<dbReference type="CDD" id="cd24058">
    <property type="entry name" value="ASKHA_NBD_ROK_PPGK"/>
    <property type="match status" value="1"/>
</dbReference>
<name>A0A7R9AJM8_9CRUS</name>
<dbReference type="NCBIfam" id="NF045942">
    <property type="entry name" value="PolPhglucPhase"/>
    <property type="match status" value="1"/>
</dbReference>
<dbReference type="InterPro" id="IPR000600">
    <property type="entry name" value="ROK"/>
</dbReference>
<dbReference type="Gene3D" id="2.40.100.10">
    <property type="entry name" value="Cyclophilin-like"/>
    <property type="match status" value="1"/>
</dbReference>
<gene>
    <name evidence="3" type="ORF">DSTB1V02_LOCUS14941</name>
</gene>
<dbReference type="Proteomes" id="UP000677054">
    <property type="component" value="Unassembled WGS sequence"/>
</dbReference>
<dbReference type="PANTHER" id="PTHR18964:SF146">
    <property type="entry name" value="POLYPHOSPHATE GLUCOKINASE"/>
    <property type="match status" value="1"/>
</dbReference>
<dbReference type="AlphaFoldDB" id="A0A7R9AJM8"/>
<evidence type="ECO:0000256" key="1">
    <source>
        <dbReference type="SAM" id="MobiDB-lite"/>
    </source>
</evidence>
<dbReference type="GO" id="GO:0003755">
    <property type="term" value="F:peptidyl-prolyl cis-trans isomerase activity"/>
    <property type="evidence" value="ECO:0007669"/>
    <property type="project" value="InterPro"/>
</dbReference>
<reference evidence="3" key="1">
    <citation type="submission" date="2020-11" db="EMBL/GenBank/DDBJ databases">
        <authorList>
            <person name="Tran Van P."/>
        </authorList>
    </citation>
    <scope>NUCLEOTIDE SEQUENCE</scope>
</reference>
<accession>A0A7R9AJM8</accession>
<sequence length="327" mass="35331">MIQAGDPESKGNSKNKKLGSGGNSYMIPAEFNPKLIHTKGALAAARTGDNVNPKKESSGSQFYIVHGKSQTDKQLENYELQKGIKYSVEDANILKTLGIDVGGTGIKSNIVNIESGTLTGEKFKLKTPAPSTPEAIIDCLKSTVENFNWTGKRIGIGFPAVIKNGISLTASNIDAKFINYNIDAEFSTALDCDVTVVNDADAAGIAEMTYGKGKGVQGLVIFITLGTGIGSAVFYNGQLLSNTELGHLKYKKSIFEKYASNYAREFHHLSWKKWAKELDIYLNHLNLILSPDLILIGGGVSKNFDLYKNFLNVPVKVDTASLLNDAG</sequence>
<evidence type="ECO:0000313" key="4">
    <source>
        <dbReference type="Proteomes" id="UP000677054"/>
    </source>
</evidence>
<keyword evidence="4" id="KW-1185">Reference proteome</keyword>
<feature type="non-terminal residue" evidence="3">
    <location>
        <position position="1"/>
    </location>
</feature>
<dbReference type="PANTHER" id="PTHR18964">
    <property type="entry name" value="ROK (REPRESSOR, ORF, KINASE) FAMILY"/>
    <property type="match status" value="1"/>
</dbReference>
<proteinExistence type="predicted"/>
<dbReference type="Gene3D" id="3.30.420.40">
    <property type="match status" value="2"/>
</dbReference>
<feature type="domain" description="PPIase cyclophilin-type" evidence="2">
    <location>
        <begin position="1"/>
        <end position="141"/>
    </location>
</feature>
<dbReference type="InterPro" id="IPR002130">
    <property type="entry name" value="Cyclophilin-type_PPIase_dom"/>
</dbReference>
<evidence type="ECO:0000313" key="3">
    <source>
        <dbReference type="EMBL" id="CAD7255196.1"/>
    </source>
</evidence>
<dbReference type="EMBL" id="CAJPEV010019397">
    <property type="protein sequence ID" value="CAG0907831.1"/>
    <property type="molecule type" value="Genomic_DNA"/>
</dbReference>
<feature type="region of interest" description="Disordered" evidence="1">
    <location>
        <begin position="1"/>
        <end position="23"/>
    </location>
</feature>
<dbReference type="PROSITE" id="PS50072">
    <property type="entry name" value="CSA_PPIASE_2"/>
    <property type="match status" value="1"/>
</dbReference>
<dbReference type="SUPFAM" id="SSF50891">
    <property type="entry name" value="Cyclophilin-like"/>
    <property type="match status" value="1"/>
</dbReference>
<evidence type="ECO:0000259" key="2">
    <source>
        <dbReference type="PROSITE" id="PS50072"/>
    </source>
</evidence>
<dbReference type="Pfam" id="PF00480">
    <property type="entry name" value="ROK"/>
    <property type="match status" value="1"/>
</dbReference>
<dbReference type="Pfam" id="PF00160">
    <property type="entry name" value="Pro_isomerase"/>
    <property type="match status" value="1"/>
</dbReference>